<dbReference type="CDD" id="cd07377">
    <property type="entry name" value="WHTH_GntR"/>
    <property type="match status" value="1"/>
</dbReference>
<evidence type="ECO:0000259" key="6">
    <source>
        <dbReference type="PROSITE" id="PS50949"/>
    </source>
</evidence>
<dbReference type="InterPro" id="IPR036390">
    <property type="entry name" value="WH_DNA-bd_sf"/>
</dbReference>
<dbReference type="Proteomes" id="UP000249577">
    <property type="component" value="Unassembled WGS sequence"/>
</dbReference>
<evidence type="ECO:0000256" key="2">
    <source>
        <dbReference type="ARBA" id="ARBA00022898"/>
    </source>
</evidence>
<evidence type="ECO:0000256" key="4">
    <source>
        <dbReference type="ARBA" id="ARBA00023125"/>
    </source>
</evidence>
<dbReference type="CDD" id="cd00609">
    <property type="entry name" value="AAT_like"/>
    <property type="match status" value="1"/>
</dbReference>
<dbReference type="InterPro" id="IPR036388">
    <property type="entry name" value="WH-like_DNA-bd_sf"/>
</dbReference>
<dbReference type="EMBL" id="QFPN01000004">
    <property type="protein sequence ID" value="PZQ15930.1"/>
    <property type="molecule type" value="Genomic_DNA"/>
</dbReference>
<proteinExistence type="inferred from homology"/>
<dbReference type="InterPro" id="IPR004839">
    <property type="entry name" value="Aminotransferase_I/II_large"/>
</dbReference>
<dbReference type="InterPro" id="IPR000524">
    <property type="entry name" value="Tscrpt_reg_HTH_GntR"/>
</dbReference>
<dbReference type="AlphaFoldDB" id="A0A2W5MQN6"/>
<dbReference type="InterPro" id="IPR015424">
    <property type="entry name" value="PyrdxlP-dep_Trfase"/>
</dbReference>
<evidence type="ECO:0000256" key="3">
    <source>
        <dbReference type="ARBA" id="ARBA00023015"/>
    </source>
</evidence>
<dbReference type="Pfam" id="PF00392">
    <property type="entry name" value="GntR"/>
    <property type="match status" value="1"/>
</dbReference>
<keyword evidence="2" id="KW-0663">Pyridoxal phosphate</keyword>
<evidence type="ECO:0000256" key="5">
    <source>
        <dbReference type="ARBA" id="ARBA00023163"/>
    </source>
</evidence>
<dbReference type="SUPFAM" id="SSF53383">
    <property type="entry name" value="PLP-dependent transferases"/>
    <property type="match status" value="1"/>
</dbReference>
<dbReference type="PANTHER" id="PTHR46577:SF1">
    <property type="entry name" value="HTH-TYPE TRANSCRIPTIONAL REGULATORY PROTEIN GABR"/>
    <property type="match status" value="1"/>
</dbReference>
<comment type="caution">
    <text evidence="7">The sequence shown here is derived from an EMBL/GenBank/DDBJ whole genome shotgun (WGS) entry which is preliminary data.</text>
</comment>
<keyword evidence="3" id="KW-0805">Transcription regulation</keyword>
<evidence type="ECO:0000256" key="1">
    <source>
        <dbReference type="ARBA" id="ARBA00005384"/>
    </source>
</evidence>
<keyword evidence="5" id="KW-0804">Transcription</keyword>
<dbReference type="SMART" id="SM00345">
    <property type="entry name" value="HTH_GNTR"/>
    <property type="match status" value="1"/>
</dbReference>
<dbReference type="Pfam" id="PF00155">
    <property type="entry name" value="Aminotran_1_2"/>
    <property type="match status" value="1"/>
</dbReference>
<feature type="domain" description="HTH gntR-type" evidence="6">
    <location>
        <begin position="13"/>
        <end position="81"/>
    </location>
</feature>
<gene>
    <name evidence="7" type="ORF">DI565_08925</name>
</gene>
<dbReference type="InterPro" id="IPR015421">
    <property type="entry name" value="PyrdxlP-dep_Trfase_major"/>
</dbReference>
<reference evidence="7 8" key="1">
    <citation type="submission" date="2017-08" db="EMBL/GenBank/DDBJ databases">
        <title>Infants hospitalized years apart are colonized by the same room-sourced microbial strains.</title>
        <authorList>
            <person name="Brooks B."/>
            <person name="Olm M.R."/>
            <person name="Firek B.A."/>
            <person name="Baker R."/>
            <person name="Thomas B.C."/>
            <person name="Morowitz M.J."/>
            <person name="Banfield J.F."/>
        </authorList>
    </citation>
    <scope>NUCLEOTIDE SEQUENCE [LARGE SCALE GENOMIC DNA]</scope>
    <source>
        <strain evidence="7">S2_005_003_R2_43</strain>
    </source>
</reference>
<dbReference type="GO" id="GO:0003677">
    <property type="term" value="F:DNA binding"/>
    <property type="evidence" value="ECO:0007669"/>
    <property type="project" value="UniProtKB-KW"/>
</dbReference>
<accession>A0A2W5MQN6</accession>
<name>A0A2W5MQN6_ANCNO</name>
<dbReference type="SUPFAM" id="SSF46785">
    <property type="entry name" value="Winged helix' DNA-binding domain"/>
    <property type="match status" value="1"/>
</dbReference>
<sequence length="493" mass="52332">MLVELDLARDRGATLQRQIVEQLRAAILKGRLEPGAELPSSRELSEQYGVARNTVVQAYETLAGEGYVVSRRGGRTRVASPIPDDCLGVPAPAAAAAQMTAPAAGRRPDVVFRTARPALPSATEDGTIDFWPGRANRRLFPIAAWRRLADEALAGAPSGLVEYNAAGGLAELRQAIADHVASARGIRAGADAVIVTAGVQEALNIVARLLVSDGVGVAIENPGYGSAALVFESHGARLVPTLTDSEGVIVDRLPESGVSLAYVTPSHQFPTGVAMSAARRDALLDWSRRTGAYVFEDDYDSDYSFSGPPLVSLAGRSDGDGVIYASTLSKALGAGVRAGYIVLPPELVEPALTIKTLANYGHPWLEQAILARFLSSGAYRRHLREIRRRCADLLGALGEQLTRAFGPVELSGAHNGMHVMWTLPADLPDAEPFAERALAAGTRVYTLERAGAFDAESGFARRNLLLGYAALTEREIAAGVEAMRRAAEARPVV</sequence>
<evidence type="ECO:0000313" key="7">
    <source>
        <dbReference type="EMBL" id="PZQ15930.1"/>
    </source>
</evidence>
<dbReference type="InterPro" id="IPR051446">
    <property type="entry name" value="HTH_trans_reg/aminotransferase"/>
</dbReference>
<dbReference type="GO" id="GO:0030170">
    <property type="term" value="F:pyridoxal phosphate binding"/>
    <property type="evidence" value="ECO:0007669"/>
    <property type="project" value="InterPro"/>
</dbReference>
<dbReference type="Gene3D" id="3.40.640.10">
    <property type="entry name" value="Type I PLP-dependent aspartate aminotransferase-like (Major domain)"/>
    <property type="match status" value="1"/>
</dbReference>
<dbReference type="GO" id="GO:0003700">
    <property type="term" value="F:DNA-binding transcription factor activity"/>
    <property type="evidence" value="ECO:0007669"/>
    <property type="project" value="InterPro"/>
</dbReference>
<comment type="similarity">
    <text evidence="1">In the C-terminal section; belongs to the class-I pyridoxal-phosphate-dependent aminotransferase family.</text>
</comment>
<dbReference type="PRINTS" id="PR00035">
    <property type="entry name" value="HTHGNTR"/>
</dbReference>
<organism evidence="7 8">
    <name type="scientific">Ancylobacter novellus</name>
    <name type="common">Thiobacillus novellus</name>
    <dbReference type="NCBI Taxonomy" id="921"/>
    <lineage>
        <taxon>Bacteria</taxon>
        <taxon>Pseudomonadati</taxon>
        <taxon>Pseudomonadota</taxon>
        <taxon>Alphaproteobacteria</taxon>
        <taxon>Hyphomicrobiales</taxon>
        <taxon>Xanthobacteraceae</taxon>
        <taxon>Ancylobacter</taxon>
    </lineage>
</organism>
<evidence type="ECO:0000313" key="8">
    <source>
        <dbReference type="Proteomes" id="UP000249577"/>
    </source>
</evidence>
<protein>
    <submittedName>
        <fullName evidence="7">Transcriptional regulator</fullName>
    </submittedName>
</protein>
<dbReference type="PANTHER" id="PTHR46577">
    <property type="entry name" value="HTH-TYPE TRANSCRIPTIONAL REGULATORY PROTEIN GABR"/>
    <property type="match status" value="1"/>
</dbReference>
<dbReference type="PROSITE" id="PS50949">
    <property type="entry name" value="HTH_GNTR"/>
    <property type="match status" value="1"/>
</dbReference>
<dbReference type="Gene3D" id="1.10.10.10">
    <property type="entry name" value="Winged helix-like DNA-binding domain superfamily/Winged helix DNA-binding domain"/>
    <property type="match status" value="1"/>
</dbReference>
<keyword evidence="4" id="KW-0238">DNA-binding</keyword>